<dbReference type="GO" id="GO:0006289">
    <property type="term" value="P:nucleotide-excision repair"/>
    <property type="evidence" value="ECO:0007669"/>
    <property type="project" value="InterPro"/>
</dbReference>
<evidence type="ECO:0000256" key="1">
    <source>
        <dbReference type="ARBA" id="ARBA00022763"/>
    </source>
</evidence>
<dbReference type="GO" id="GO:0004519">
    <property type="term" value="F:endonuclease activity"/>
    <property type="evidence" value="ECO:0007669"/>
    <property type="project" value="UniProtKB-KW"/>
</dbReference>
<evidence type="ECO:0000313" key="4">
    <source>
        <dbReference type="Proteomes" id="UP000199017"/>
    </source>
</evidence>
<dbReference type="STRING" id="930129.SAMN05216352_101331"/>
<protein>
    <submittedName>
        <fullName evidence="3">UV DNA damage endonuclease</fullName>
    </submittedName>
</protein>
<keyword evidence="3" id="KW-0255">Endonuclease</keyword>
<dbReference type="PANTHER" id="PTHR31290:SF5">
    <property type="entry name" value="UV-DAMAGE ENDONUCLEASE"/>
    <property type="match status" value="1"/>
</dbReference>
<dbReference type="InterPro" id="IPR004601">
    <property type="entry name" value="UvdE"/>
</dbReference>
<keyword evidence="4" id="KW-1185">Reference proteome</keyword>
<keyword evidence="1" id="KW-0227">DNA damage</keyword>
<evidence type="ECO:0000313" key="3">
    <source>
        <dbReference type="EMBL" id="SDH45172.1"/>
    </source>
</evidence>
<keyword evidence="3" id="KW-0378">Hydrolase</keyword>
<dbReference type="GO" id="GO:0009411">
    <property type="term" value="P:response to UV"/>
    <property type="evidence" value="ECO:0007669"/>
    <property type="project" value="InterPro"/>
</dbReference>
<evidence type="ECO:0000256" key="2">
    <source>
        <dbReference type="ARBA" id="ARBA00023204"/>
    </source>
</evidence>
<dbReference type="PANTHER" id="PTHR31290">
    <property type="entry name" value="UV-DAMAGE ENDONUCLEASE"/>
    <property type="match status" value="1"/>
</dbReference>
<name>A0A1G8CIC8_9BACI</name>
<dbReference type="Pfam" id="PF03851">
    <property type="entry name" value="UvdE"/>
    <property type="match status" value="1"/>
</dbReference>
<dbReference type="Gene3D" id="3.20.20.150">
    <property type="entry name" value="Divalent-metal-dependent TIM barrel enzymes"/>
    <property type="match status" value="1"/>
</dbReference>
<keyword evidence="3" id="KW-0540">Nuclease</keyword>
<dbReference type="AlphaFoldDB" id="A0A1G8CIC8"/>
<sequence>MTLENDDKTYTASEVLDICETENIPCMFDFHHYKANRHSSENLEIILPRVFKTWKHTPHPPKIHVSSPKSEAACRSHADYVDLTFILLLINAIKQYGQSLDIMVEAKQKDKAALQLVKELADLRGIKRLDGAVLKI</sequence>
<dbReference type="Proteomes" id="UP000199017">
    <property type="component" value="Unassembled WGS sequence"/>
</dbReference>
<keyword evidence="2" id="KW-0234">DNA repair</keyword>
<organism evidence="3 4">
    <name type="scientific">Alteribacillus bidgolensis</name>
    <dbReference type="NCBI Taxonomy" id="930129"/>
    <lineage>
        <taxon>Bacteria</taxon>
        <taxon>Bacillati</taxon>
        <taxon>Bacillota</taxon>
        <taxon>Bacilli</taxon>
        <taxon>Bacillales</taxon>
        <taxon>Bacillaceae</taxon>
        <taxon>Alteribacillus</taxon>
    </lineage>
</organism>
<proteinExistence type="predicted"/>
<gene>
    <name evidence="3" type="ORF">SAMN05216352_101331</name>
</gene>
<dbReference type="EMBL" id="FNDU01000001">
    <property type="protein sequence ID" value="SDH45172.1"/>
    <property type="molecule type" value="Genomic_DNA"/>
</dbReference>
<reference evidence="3 4" key="1">
    <citation type="submission" date="2016-10" db="EMBL/GenBank/DDBJ databases">
        <authorList>
            <person name="de Groot N.N."/>
        </authorList>
    </citation>
    <scope>NUCLEOTIDE SEQUENCE [LARGE SCALE GENOMIC DNA]</scope>
    <source>
        <strain evidence="4">P4B,CCM 7963,CECT 7998,DSM 25260,IBRC-M 10614,KCTC 13821</strain>
    </source>
</reference>
<accession>A0A1G8CIC8</accession>